<keyword evidence="3" id="KW-1185">Reference proteome</keyword>
<dbReference type="Proteomes" id="UP000076532">
    <property type="component" value="Unassembled WGS sequence"/>
</dbReference>
<organism evidence="2 3">
    <name type="scientific">Athelia psychrophila</name>
    <dbReference type="NCBI Taxonomy" id="1759441"/>
    <lineage>
        <taxon>Eukaryota</taxon>
        <taxon>Fungi</taxon>
        <taxon>Dikarya</taxon>
        <taxon>Basidiomycota</taxon>
        <taxon>Agaricomycotina</taxon>
        <taxon>Agaricomycetes</taxon>
        <taxon>Agaricomycetidae</taxon>
        <taxon>Atheliales</taxon>
        <taxon>Atheliaceae</taxon>
        <taxon>Athelia</taxon>
    </lineage>
</organism>
<gene>
    <name evidence="2" type="ORF">FIBSPDRAFT_870396</name>
</gene>
<evidence type="ECO:0000313" key="2">
    <source>
        <dbReference type="EMBL" id="KZP12332.1"/>
    </source>
</evidence>
<evidence type="ECO:0000313" key="3">
    <source>
        <dbReference type="Proteomes" id="UP000076532"/>
    </source>
</evidence>
<accession>A0A166B6N7</accession>
<dbReference type="EMBL" id="KV417649">
    <property type="protein sequence ID" value="KZP12332.1"/>
    <property type="molecule type" value="Genomic_DNA"/>
</dbReference>
<protein>
    <submittedName>
        <fullName evidence="2">Uncharacterized protein</fullName>
    </submittedName>
</protein>
<dbReference type="AlphaFoldDB" id="A0A166B6N7"/>
<proteinExistence type="predicted"/>
<name>A0A166B6N7_9AGAM</name>
<evidence type="ECO:0000256" key="1">
    <source>
        <dbReference type="SAM" id="MobiDB-lite"/>
    </source>
</evidence>
<sequence length="55" mass="6190">MILRRTHSLASLPFTHPPALTSTPSNGHLAGYSKSFRTHENSHHLSTMVSWVCWC</sequence>
<feature type="region of interest" description="Disordered" evidence="1">
    <location>
        <begin position="1"/>
        <end position="26"/>
    </location>
</feature>
<reference evidence="2 3" key="1">
    <citation type="journal article" date="2016" name="Mol. Biol. Evol.">
        <title>Comparative Genomics of Early-Diverging Mushroom-Forming Fungi Provides Insights into the Origins of Lignocellulose Decay Capabilities.</title>
        <authorList>
            <person name="Nagy L.G."/>
            <person name="Riley R."/>
            <person name="Tritt A."/>
            <person name="Adam C."/>
            <person name="Daum C."/>
            <person name="Floudas D."/>
            <person name="Sun H."/>
            <person name="Yadav J.S."/>
            <person name="Pangilinan J."/>
            <person name="Larsson K.H."/>
            <person name="Matsuura K."/>
            <person name="Barry K."/>
            <person name="Labutti K."/>
            <person name="Kuo R."/>
            <person name="Ohm R.A."/>
            <person name="Bhattacharya S.S."/>
            <person name="Shirouzu T."/>
            <person name="Yoshinaga Y."/>
            <person name="Martin F.M."/>
            <person name="Grigoriev I.V."/>
            <person name="Hibbett D.S."/>
        </authorList>
    </citation>
    <scope>NUCLEOTIDE SEQUENCE [LARGE SCALE GENOMIC DNA]</scope>
    <source>
        <strain evidence="2 3">CBS 109695</strain>
    </source>
</reference>